<proteinExistence type="predicted"/>
<organism evidence="2 3">
    <name type="scientific">Euphydryas editha</name>
    <name type="common">Edith's checkerspot</name>
    <dbReference type="NCBI Taxonomy" id="104508"/>
    <lineage>
        <taxon>Eukaryota</taxon>
        <taxon>Metazoa</taxon>
        <taxon>Ecdysozoa</taxon>
        <taxon>Arthropoda</taxon>
        <taxon>Hexapoda</taxon>
        <taxon>Insecta</taxon>
        <taxon>Pterygota</taxon>
        <taxon>Neoptera</taxon>
        <taxon>Endopterygota</taxon>
        <taxon>Lepidoptera</taxon>
        <taxon>Glossata</taxon>
        <taxon>Ditrysia</taxon>
        <taxon>Papilionoidea</taxon>
        <taxon>Nymphalidae</taxon>
        <taxon>Nymphalinae</taxon>
        <taxon>Euphydryas</taxon>
    </lineage>
</organism>
<comment type="caution">
    <text evidence="2">The sequence shown here is derived from an EMBL/GenBank/DDBJ whole genome shotgun (WGS) entry which is preliminary data.</text>
</comment>
<protein>
    <submittedName>
        <fullName evidence="2">Uncharacterized protein</fullName>
    </submittedName>
</protein>
<sequence length="128" mass="14418">MQQIYHSTYKEAVKYILCECVSLNLFIDSCDITTSSLRVSIVLEAVKQSDSSARGLHNVSGAFNAARVSAFNSRLPVVRSSRSEPLRESLHLNGLRAMTELFEDELSYSRSPKRTTFTEDRLNDHESS</sequence>
<evidence type="ECO:0000313" key="2">
    <source>
        <dbReference type="EMBL" id="CAH2094204.1"/>
    </source>
</evidence>
<feature type="compositionally biased region" description="Basic and acidic residues" evidence="1">
    <location>
        <begin position="116"/>
        <end position="128"/>
    </location>
</feature>
<dbReference type="EMBL" id="CAKOGL010000014">
    <property type="protein sequence ID" value="CAH2094204.1"/>
    <property type="molecule type" value="Genomic_DNA"/>
</dbReference>
<dbReference type="Proteomes" id="UP001153954">
    <property type="component" value="Unassembled WGS sequence"/>
</dbReference>
<accession>A0AAU9U2X8</accession>
<evidence type="ECO:0000313" key="3">
    <source>
        <dbReference type="Proteomes" id="UP001153954"/>
    </source>
</evidence>
<gene>
    <name evidence="2" type="ORF">EEDITHA_LOCUS9793</name>
</gene>
<reference evidence="2" key="1">
    <citation type="submission" date="2022-03" db="EMBL/GenBank/DDBJ databases">
        <authorList>
            <person name="Tunstrom K."/>
        </authorList>
    </citation>
    <scope>NUCLEOTIDE SEQUENCE</scope>
</reference>
<evidence type="ECO:0000256" key="1">
    <source>
        <dbReference type="SAM" id="MobiDB-lite"/>
    </source>
</evidence>
<name>A0AAU9U2X8_EUPED</name>
<dbReference type="AlphaFoldDB" id="A0AAU9U2X8"/>
<keyword evidence="3" id="KW-1185">Reference proteome</keyword>
<feature type="region of interest" description="Disordered" evidence="1">
    <location>
        <begin position="109"/>
        <end position="128"/>
    </location>
</feature>